<proteinExistence type="predicted"/>
<protein>
    <submittedName>
        <fullName evidence="2">Uncharacterized protein</fullName>
    </submittedName>
</protein>
<evidence type="ECO:0000313" key="2">
    <source>
        <dbReference type="EMBL" id="KDR11915.1"/>
    </source>
</evidence>
<reference evidence="2 3" key="1">
    <citation type="journal article" date="2014" name="Nat. Commun.">
        <title>Molecular traces of alternative social organization in a termite genome.</title>
        <authorList>
            <person name="Terrapon N."/>
            <person name="Li C."/>
            <person name="Robertson H.M."/>
            <person name="Ji L."/>
            <person name="Meng X."/>
            <person name="Booth W."/>
            <person name="Chen Z."/>
            <person name="Childers C.P."/>
            <person name="Glastad K.M."/>
            <person name="Gokhale K."/>
            <person name="Gowin J."/>
            <person name="Gronenberg W."/>
            <person name="Hermansen R.A."/>
            <person name="Hu H."/>
            <person name="Hunt B.G."/>
            <person name="Huylmans A.K."/>
            <person name="Khalil S.M."/>
            <person name="Mitchell R.D."/>
            <person name="Munoz-Torres M.C."/>
            <person name="Mustard J.A."/>
            <person name="Pan H."/>
            <person name="Reese J.T."/>
            <person name="Scharf M.E."/>
            <person name="Sun F."/>
            <person name="Vogel H."/>
            <person name="Xiao J."/>
            <person name="Yang W."/>
            <person name="Yang Z."/>
            <person name="Yang Z."/>
            <person name="Zhou J."/>
            <person name="Zhu J."/>
            <person name="Brent C.S."/>
            <person name="Elsik C.G."/>
            <person name="Goodisman M.A."/>
            <person name="Liberles D.A."/>
            <person name="Roe R.M."/>
            <person name="Vargo E.L."/>
            <person name="Vilcinskas A."/>
            <person name="Wang J."/>
            <person name="Bornberg-Bauer E."/>
            <person name="Korb J."/>
            <person name="Zhang G."/>
            <person name="Liebig J."/>
        </authorList>
    </citation>
    <scope>NUCLEOTIDE SEQUENCE [LARGE SCALE GENOMIC DNA]</scope>
    <source>
        <tissue evidence="2">Whole organism</tissue>
    </source>
</reference>
<keyword evidence="1" id="KW-0732">Signal</keyword>
<dbReference type="EMBL" id="KK853060">
    <property type="protein sequence ID" value="KDR11915.1"/>
    <property type="molecule type" value="Genomic_DNA"/>
</dbReference>
<sequence length="63" mass="6956">MRMCSTTVIPGHGIILILSVNVNGVPVQYGEDVQQWLNMTYPGRSIGQLPYVTPKDFFPCGDT</sequence>
<feature type="chain" id="PRO_5001644273" evidence="1">
    <location>
        <begin position="25"/>
        <end position="63"/>
    </location>
</feature>
<dbReference type="InParanoid" id="A0A067QQ80"/>
<name>A0A067QQ80_ZOONE</name>
<evidence type="ECO:0000313" key="3">
    <source>
        <dbReference type="Proteomes" id="UP000027135"/>
    </source>
</evidence>
<dbReference type="AlphaFoldDB" id="A0A067QQ80"/>
<keyword evidence="3" id="KW-1185">Reference proteome</keyword>
<gene>
    <name evidence="2" type="ORF">L798_13802</name>
</gene>
<evidence type="ECO:0000256" key="1">
    <source>
        <dbReference type="SAM" id="SignalP"/>
    </source>
</evidence>
<accession>A0A067QQ80</accession>
<dbReference type="Proteomes" id="UP000027135">
    <property type="component" value="Unassembled WGS sequence"/>
</dbReference>
<feature type="signal peptide" evidence="1">
    <location>
        <begin position="1"/>
        <end position="24"/>
    </location>
</feature>
<organism evidence="2 3">
    <name type="scientific">Zootermopsis nevadensis</name>
    <name type="common">Dampwood termite</name>
    <dbReference type="NCBI Taxonomy" id="136037"/>
    <lineage>
        <taxon>Eukaryota</taxon>
        <taxon>Metazoa</taxon>
        <taxon>Ecdysozoa</taxon>
        <taxon>Arthropoda</taxon>
        <taxon>Hexapoda</taxon>
        <taxon>Insecta</taxon>
        <taxon>Pterygota</taxon>
        <taxon>Neoptera</taxon>
        <taxon>Polyneoptera</taxon>
        <taxon>Dictyoptera</taxon>
        <taxon>Blattodea</taxon>
        <taxon>Blattoidea</taxon>
        <taxon>Termitoidae</taxon>
        <taxon>Termopsidae</taxon>
        <taxon>Zootermopsis</taxon>
    </lineage>
</organism>